<keyword evidence="1" id="KW-0472">Membrane</keyword>
<dbReference type="Proteomes" id="UP000177515">
    <property type="component" value="Chromosome 1"/>
</dbReference>
<sequence length="116" mass="13257">MVGLKIVLALIAGAIGVSFLFLAWVWIMTAIFGLVRALLRAPFSHEARADLAALRFLRHPFFIFGPRAPTAKMRDLALRVAQERGVALPLTTLRSFYRTRRFLNEHSRDWLPPRGW</sequence>
<keyword evidence="1" id="KW-0812">Transmembrane</keyword>
<evidence type="ECO:0000256" key="1">
    <source>
        <dbReference type="SAM" id="Phobius"/>
    </source>
</evidence>
<evidence type="ECO:0000313" key="2">
    <source>
        <dbReference type="EMBL" id="AOZ05814.1"/>
    </source>
</evidence>
<gene>
    <name evidence="2" type="ORF">BKK80_08320</name>
</gene>
<keyword evidence="1" id="KW-1133">Transmembrane helix</keyword>
<dbReference type="EMBL" id="CP017754">
    <property type="protein sequence ID" value="AOZ05814.1"/>
    <property type="molecule type" value="Genomic_DNA"/>
</dbReference>
<accession>A0ABN4THS9</accession>
<organism evidence="2 3">
    <name type="scientific">Cupriavidus malaysiensis</name>
    <dbReference type="NCBI Taxonomy" id="367825"/>
    <lineage>
        <taxon>Bacteria</taxon>
        <taxon>Pseudomonadati</taxon>
        <taxon>Pseudomonadota</taxon>
        <taxon>Betaproteobacteria</taxon>
        <taxon>Burkholderiales</taxon>
        <taxon>Burkholderiaceae</taxon>
        <taxon>Cupriavidus</taxon>
    </lineage>
</organism>
<feature type="transmembrane region" description="Helical" evidence="1">
    <location>
        <begin position="6"/>
        <end position="39"/>
    </location>
</feature>
<proteinExistence type="predicted"/>
<evidence type="ECO:0000313" key="3">
    <source>
        <dbReference type="Proteomes" id="UP000177515"/>
    </source>
</evidence>
<dbReference type="RefSeq" id="WP_071068859.1">
    <property type="nucleotide sequence ID" value="NZ_CP017754.1"/>
</dbReference>
<name>A0ABN4THS9_9BURK</name>
<protein>
    <submittedName>
        <fullName evidence="2">Uncharacterized protein</fullName>
    </submittedName>
</protein>
<reference evidence="2 3" key="1">
    <citation type="submission" date="2016-10" db="EMBL/GenBank/DDBJ databases">
        <title>Complete genome sequences of three Cupriavidus strains isolated from various Malaysian environments.</title>
        <authorList>
            <person name="Abdullah A.A.-A."/>
            <person name="Shafie N.A.H."/>
            <person name="Lau N.S."/>
        </authorList>
    </citation>
    <scope>NUCLEOTIDE SEQUENCE [LARGE SCALE GENOMIC DNA]</scope>
    <source>
        <strain evidence="2 3">USMAA1020</strain>
    </source>
</reference>
<keyword evidence="3" id="KW-1185">Reference proteome</keyword>